<dbReference type="InterPro" id="IPR006439">
    <property type="entry name" value="HAD-SF_hydro_IA"/>
</dbReference>
<name>A0A7W6EYX2_9CAUL</name>
<evidence type="ECO:0000313" key="5">
    <source>
        <dbReference type="Proteomes" id="UP000532936"/>
    </source>
</evidence>
<dbReference type="InterPro" id="IPR036412">
    <property type="entry name" value="HAD-like_sf"/>
</dbReference>
<dbReference type="Gene3D" id="3.40.50.1000">
    <property type="entry name" value="HAD superfamily/HAD-like"/>
    <property type="match status" value="1"/>
</dbReference>
<dbReference type="RefSeq" id="WP_343051041.1">
    <property type="nucleotide sequence ID" value="NZ_JACIDA010000001.1"/>
</dbReference>
<dbReference type="InterPro" id="IPR006328">
    <property type="entry name" value="2-HAD"/>
</dbReference>
<evidence type="ECO:0000256" key="2">
    <source>
        <dbReference type="ARBA" id="ARBA00022801"/>
    </source>
</evidence>
<dbReference type="AlphaFoldDB" id="A0A7W6EYX2"/>
<reference evidence="4 5" key="1">
    <citation type="submission" date="2020-08" db="EMBL/GenBank/DDBJ databases">
        <title>Genomic Encyclopedia of Type Strains, Phase IV (KMG-IV): sequencing the most valuable type-strain genomes for metagenomic binning, comparative biology and taxonomic classification.</title>
        <authorList>
            <person name="Goeker M."/>
        </authorList>
    </citation>
    <scope>NUCLEOTIDE SEQUENCE [LARGE SCALE GENOMIC DNA]</scope>
    <source>
        <strain evidence="4 5">DSM 14878</strain>
    </source>
</reference>
<organism evidence="4 5">
    <name type="scientific">Brevundimonas mediterranea</name>
    <dbReference type="NCBI Taxonomy" id="74329"/>
    <lineage>
        <taxon>Bacteria</taxon>
        <taxon>Pseudomonadati</taxon>
        <taxon>Pseudomonadota</taxon>
        <taxon>Alphaproteobacteria</taxon>
        <taxon>Caulobacterales</taxon>
        <taxon>Caulobacteraceae</taxon>
        <taxon>Brevundimonas</taxon>
    </lineage>
</organism>
<dbReference type="Gene3D" id="1.10.150.240">
    <property type="entry name" value="Putative phosphatase, domain 2"/>
    <property type="match status" value="1"/>
</dbReference>
<dbReference type="Proteomes" id="UP000532936">
    <property type="component" value="Unassembled WGS sequence"/>
</dbReference>
<dbReference type="SUPFAM" id="SSF56784">
    <property type="entry name" value="HAD-like"/>
    <property type="match status" value="1"/>
</dbReference>
<comment type="catalytic activity">
    <reaction evidence="3">
        <text>an (S)-2-haloacid + H2O = a (2R)-2-hydroxycarboxylate + a halide anion + H(+)</text>
        <dbReference type="Rhea" id="RHEA:11192"/>
        <dbReference type="ChEBI" id="CHEBI:15377"/>
        <dbReference type="ChEBI" id="CHEBI:15378"/>
        <dbReference type="ChEBI" id="CHEBI:16042"/>
        <dbReference type="ChEBI" id="CHEBI:58314"/>
        <dbReference type="ChEBI" id="CHEBI:137405"/>
        <dbReference type="EC" id="3.8.1.2"/>
    </reaction>
</comment>
<dbReference type="CDD" id="cd02588">
    <property type="entry name" value="HAD_L2-DEX"/>
    <property type="match status" value="1"/>
</dbReference>
<dbReference type="PANTHER" id="PTHR43316:SF3">
    <property type="entry name" value="HALOACID DEHALOGENASE, TYPE II (AFU_ORTHOLOGUE AFUA_2G07750)-RELATED"/>
    <property type="match status" value="1"/>
</dbReference>
<evidence type="ECO:0000256" key="1">
    <source>
        <dbReference type="ARBA" id="ARBA00008106"/>
    </source>
</evidence>
<sequence length="242" mass="26750">MSQSSSPRPMALAFDVFGTVVDWRTSITRESAGFLQRIGRDDVDPAAFADAWRFRYIEVMAAYRTSNRGYVTLDVLHREMLEDALRAEGIDPTLDEAVLSDWNRAWHRLDPWPDSVEGLTRLKVGLPIVTLSNGNIGLMLEMARRAGLPWDAILGAEVTRIYKPDPRAYLGTAEILGLRPEQLCLVAAHHSDLAAARASGLRTAYIARPNEYGGRLAPDAGAAQDWDWSADSLTALAAQWSL</sequence>
<accession>A0A7W6EYX2</accession>
<dbReference type="EMBL" id="JACIDA010000001">
    <property type="protein sequence ID" value="MBB3870822.1"/>
    <property type="molecule type" value="Genomic_DNA"/>
</dbReference>
<dbReference type="PRINTS" id="PR00413">
    <property type="entry name" value="HADHALOGNASE"/>
</dbReference>
<comment type="similarity">
    <text evidence="1 3">Belongs to the HAD-like hydrolase superfamily. S-2-haloalkanoic acid dehalogenase family.</text>
</comment>
<proteinExistence type="inferred from homology"/>
<evidence type="ECO:0000256" key="3">
    <source>
        <dbReference type="RuleBase" id="RU368077"/>
    </source>
</evidence>
<dbReference type="InterPro" id="IPR051540">
    <property type="entry name" value="S-2-haloacid_dehalogenase"/>
</dbReference>
<dbReference type="InterPro" id="IPR023198">
    <property type="entry name" value="PGP-like_dom2"/>
</dbReference>
<dbReference type="EC" id="3.8.1.2" evidence="3"/>
<keyword evidence="2 3" id="KW-0378">Hydrolase</keyword>
<comment type="function">
    <text evidence="3">Catalyzes the hydrolytic dehalogenation of small (S)-2-haloalkanoic acids to yield the corresponding (R)-2-hydroxyalkanoic acids.</text>
</comment>
<dbReference type="NCBIfam" id="TIGR01493">
    <property type="entry name" value="HAD-SF-IA-v2"/>
    <property type="match status" value="1"/>
</dbReference>
<dbReference type="PANTHER" id="PTHR43316">
    <property type="entry name" value="HYDROLASE, HALOACID DELAHOGENASE-RELATED"/>
    <property type="match status" value="1"/>
</dbReference>
<dbReference type="GO" id="GO:0018784">
    <property type="term" value="F:(S)-2-haloacid dehalogenase activity"/>
    <property type="evidence" value="ECO:0007669"/>
    <property type="project" value="UniProtKB-UniRule"/>
</dbReference>
<comment type="caution">
    <text evidence="4">The sequence shown here is derived from an EMBL/GenBank/DDBJ whole genome shotgun (WGS) entry which is preliminary data.</text>
</comment>
<dbReference type="InterPro" id="IPR023214">
    <property type="entry name" value="HAD_sf"/>
</dbReference>
<evidence type="ECO:0000313" key="4">
    <source>
        <dbReference type="EMBL" id="MBB3870822.1"/>
    </source>
</evidence>
<protein>
    <recommendedName>
        <fullName evidence="3">(S)-2-haloacid dehalogenase</fullName>
        <ecNumber evidence="3">3.8.1.2</ecNumber>
    </recommendedName>
    <alternativeName>
        <fullName evidence="3">2-haloalkanoic acid dehalogenase</fullName>
    </alternativeName>
    <alternativeName>
        <fullName evidence="3">Halocarboxylic acid halidohydrolase</fullName>
    </alternativeName>
    <alternativeName>
        <fullName evidence="3">L-2-haloacid dehalogenase</fullName>
    </alternativeName>
</protein>
<dbReference type="NCBIfam" id="TIGR01428">
    <property type="entry name" value="HAD_type_II"/>
    <property type="match status" value="1"/>
</dbReference>
<dbReference type="Pfam" id="PF00702">
    <property type="entry name" value="Hydrolase"/>
    <property type="match status" value="1"/>
</dbReference>
<gene>
    <name evidence="4" type="ORF">GGR11_000336</name>
</gene>